<evidence type="ECO:0000256" key="8">
    <source>
        <dbReference type="ARBA" id="ARBA00022692"/>
    </source>
</evidence>
<evidence type="ECO:0000256" key="10">
    <source>
        <dbReference type="ARBA" id="ARBA00022777"/>
    </source>
</evidence>
<proteinExistence type="predicted"/>
<dbReference type="OrthoDB" id="9813151at2"/>
<evidence type="ECO:0000256" key="1">
    <source>
        <dbReference type="ARBA" id="ARBA00000085"/>
    </source>
</evidence>
<dbReference type="Pfam" id="PF00512">
    <property type="entry name" value="HisKA"/>
    <property type="match status" value="1"/>
</dbReference>
<dbReference type="SMART" id="SM00304">
    <property type="entry name" value="HAMP"/>
    <property type="match status" value="1"/>
</dbReference>
<dbReference type="InterPro" id="IPR003594">
    <property type="entry name" value="HATPase_dom"/>
</dbReference>
<dbReference type="Gene3D" id="3.30.450.20">
    <property type="entry name" value="PAS domain"/>
    <property type="match status" value="1"/>
</dbReference>
<dbReference type="PRINTS" id="PR00344">
    <property type="entry name" value="BCTRLSENSOR"/>
</dbReference>
<dbReference type="CDD" id="cd00082">
    <property type="entry name" value="HisKA"/>
    <property type="match status" value="1"/>
</dbReference>
<keyword evidence="8 15" id="KW-0812">Transmembrane</keyword>
<keyword evidence="12 15" id="KW-1133">Transmembrane helix</keyword>
<dbReference type="SMART" id="SM00388">
    <property type="entry name" value="HisKA"/>
    <property type="match status" value="1"/>
</dbReference>
<keyword evidence="10" id="KW-0418">Kinase</keyword>
<keyword evidence="6" id="KW-0597">Phosphoprotein</keyword>
<dbReference type="SMART" id="SM00091">
    <property type="entry name" value="PAS"/>
    <property type="match status" value="1"/>
</dbReference>
<evidence type="ECO:0000259" key="17">
    <source>
        <dbReference type="PROSITE" id="PS50885"/>
    </source>
</evidence>
<dbReference type="SMART" id="SM00387">
    <property type="entry name" value="HATPase_c"/>
    <property type="match status" value="1"/>
</dbReference>
<evidence type="ECO:0000313" key="18">
    <source>
        <dbReference type="EMBL" id="SFV73281.1"/>
    </source>
</evidence>
<evidence type="ECO:0000259" key="16">
    <source>
        <dbReference type="PROSITE" id="PS50109"/>
    </source>
</evidence>
<dbReference type="InterPro" id="IPR005467">
    <property type="entry name" value="His_kinase_dom"/>
</dbReference>
<dbReference type="AlphaFoldDB" id="A0A1K1LEZ0"/>
<keyword evidence="14 15" id="KW-0472">Membrane</keyword>
<comment type="catalytic activity">
    <reaction evidence="1">
        <text>ATP + protein L-histidine = ADP + protein N-phospho-L-histidine.</text>
        <dbReference type="EC" id="2.7.13.3"/>
    </reaction>
</comment>
<dbReference type="Gene3D" id="6.10.340.10">
    <property type="match status" value="1"/>
</dbReference>
<feature type="transmembrane region" description="Helical" evidence="15">
    <location>
        <begin position="12"/>
        <end position="30"/>
    </location>
</feature>
<keyword evidence="9" id="KW-0547">Nucleotide-binding</keyword>
<evidence type="ECO:0000256" key="6">
    <source>
        <dbReference type="ARBA" id="ARBA00022553"/>
    </source>
</evidence>
<keyword evidence="19" id="KW-1185">Reference proteome</keyword>
<dbReference type="EC" id="2.7.13.3" evidence="4"/>
<dbReference type="KEGG" id="dpg:DESPIGER_1436"/>
<dbReference type="Gene3D" id="1.10.287.130">
    <property type="match status" value="1"/>
</dbReference>
<organism evidence="18 19">
    <name type="scientific">Desulfovibrio piger</name>
    <dbReference type="NCBI Taxonomy" id="901"/>
    <lineage>
        <taxon>Bacteria</taxon>
        <taxon>Pseudomonadati</taxon>
        <taxon>Thermodesulfobacteriota</taxon>
        <taxon>Desulfovibrionia</taxon>
        <taxon>Desulfovibrionales</taxon>
        <taxon>Desulfovibrionaceae</taxon>
        <taxon>Desulfovibrio</taxon>
    </lineage>
</organism>
<dbReference type="InterPro" id="IPR035965">
    <property type="entry name" value="PAS-like_dom_sf"/>
</dbReference>
<evidence type="ECO:0000256" key="7">
    <source>
        <dbReference type="ARBA" id="ARBA00022679"/>
    </source>
</evidence>
<keyword evidence="5" id="KW-1003">Cell membrane</keyword>
<dbReference type="PANTHER" id="PTHR42878">
    <property type="entry name" value="TWO-COMPONENT HISTIDINE KINASE"/>
    <property type="match status" value="1"/>
</dbReference>
<dbReference type="InterPro" id="IPR003661">
    <property type="entry name" value="HisK_dim/P_dom"/>
</dbReference>
<dbReference type="SUPFAM" id="SSF55874">
    <property type="entry name" value="ATPase domain of HSP90 chaperone/DNA topoisomerase II/histidine kinase"/>
    <property type="match status" value="1"/>
</dbReference>
<keyword evidence="7 18" id="KW-0808">Transferase</keyword>
<evidence type="ECO:0000256" key="2">
    <source>
        <dbReference type="ARBA" id="ARBA00004141"/>
    </source>
</evidence>
<dbReference type="PROSITE" id="PS50109">
    <property type="entry name" value="HIS_KIN"/>
    <property type="match status" value="1"/>
</dbReference>
<dbReference type="FunFam" id="1.10.287.130:FF:000008">
    <property type="entry name" value="Two-component sensor histidine kinase"/>
    <property type="match status" value="1"/>
</dbReference>
<evidence type="ECO:0000256" key="9">
    <source>
        <dbReference type="ARBA" id="ARBA00022741"/>
    </source>
</evidence>
<dbReference type="FunFam" id="3.30.565.10:FF:000006">
    <property type="entry name" value="Sensor histidine kinase WalK"/>
    <property type="match status" value="1"/>
</dbReference>
<evidence type="ECO:0000256" key="4">
    <source>
        <dbReference type="ARBA" id="ARBA00012438"/>
    </source>
</evidence>
<dbReference type="Pfam" id="PF00672">
    <property type="entry name" value="HAMP"/>
    <property type="match status" value="1"/>
</dbReference>
<dbReference type="GO" id="GO:0007234">
    <property type="term" value="P:osmosensory signaling via phosphorelay pathway"/>
    <property type="evidence" value="ECO:0007669"/>
    <property type="project" value="TreeGrafter"/>
</dbReference>
<dbReference type="PROSITE" id="PS50885">
    <property type="entry name" value="HAMP"/>
    <property type="match status" value="1"/>
</dbReference>
<evidence type="ECO:0000313" key="19">
    <source>
        <dbReference type="Proteomes" id="UP000186323"/>
    </source>
</evidence>
<dbReference type="Gene3D" id="3.30.565.10">
    <property type="entry name" value="Histidine kinase-like ATPase, C-terminal domain"/>
    <property type="match status" value="1"/>
</dbReference>
<feature type="domain" description="HAMP" evidence="17">
    <location>
        <begin position="184"/>
        <end position="236"/>
    </location>
</feature>
<dbReference type="Proteomes" id="UP000186323">
    <property type="component" value="Chromosome I"/>
</dbReference>
<dbReference type="GO" id="GO:0030295">
    <property type="term" value="F:protein kinase activator activity"/>
    <property type="evidence" value="ECO:0007669"/>
    <property type="project" value="TreeGrafter"/>
</dbReference>
<evidence type="ECO:0000256" key="15">
    <source>
        <dbReference type="SAM" id="Phobius"/>
    </source>
</evidence>
<dbReference type="Pfam" id="PF13188">
    <property type="entry name" value="PAS_8"/>
    <property type="match status" value="1"/>
</dbReference>
<dbReference type="GO" id="GO:0005886">
    <property type="term" value="C:plasma membrane"/>
    <property type="evidence" value="ECO:0007669"/>
    <property type="project" value="UniProtKB-SubCell"/>
</dbReference>
<evidence type="ECO:0000256" key="11">
    <source>
        <dbReference type="ARBA" id="ARBA00022840"/>
    </source>
</evidence>
<reference evidence="19" key="1">
    <citation type="submission" date="2016-10" db="EMBL/GenBank/DDBJ databases">
        <authorList>
            <person name="Wegmann U."/>
        </authorList>
    </citation>
    <scope>NUCLEOTIDE SEQUENCE [LARGE SCALE GENOMIC DNA]</scope>
</reference>
<accession>A0A1K1LEZ0</accession>
<dbReference type="SUPFAM" id="SSF47384">
    <property type="entry name" value="Homodimeric domain of signal transducing histidine kinase"/>
    <property type="match status" value="1"/>
</dbReference>
<dbReference type="InterPro" id="IPR036890">
    <property type="entry name" value="HATPase_C_sf"/>
</dbReference>
<dbReference type="GO" id="GO:0005524">
    <property type="term" value="F:ATP binding"/>
    <property type="evidence" value="ECO:0007669"/>
    <property type="project" value="UniProtKB-KW"/>
</dbReference>
<dbReference type="Pfam" id="PF02518">
    <property type="entry name" value="HATPase_c"/>
    <property type="match status" value="1"/>
</dbReference>
<protein>
    <recommendedName>
        <fullName evidence="4">histidine kinase</fullName>
        <ecNumber evidence="4">2.7.13.3</ecNumber>
    </recommendedName>
</protein>
<evidence type="ECO:0000256" key="14">
    <source>
        <dbReference type="ARBA" id="ARBA00023136"/>
    </source>
</evidence>
<feature type="domain" description="Histidine kinase" evidence="16">
    <location>
        <begin position="378"/>
        <end position="592"/>
    </location>
</feature>
<evidence type="ECO:0000256" key="5">
    <source>
        <dbReference type="ARBA" id="ARBA00022475"/>
    </source>
</evidence>
<dbReference type="GO" id="GO:0000156">
    <property type="term" value="F:phosphorelay response regulator activity"/>
    <property type="evidence" value="ECO:0007669"/>
    <property type="project" value="TreeGrafter"/>
</dbReference>
<evidence type="ECO:0000256" key="12">
    <source>
        <dbReference type="ARBA" id="ARBA00022989"/>
    </source>
</evidence>
<dbReference type="EMBL" id="LT630450">
    <property type="protein sequence ID" value="SFV73281.1"/>
    <property type="molecule type" value="Genomic_DNA"/>
</dbReference>
<dbReference type="InterPro" id="IPR004358">
    <property type="entry name" value="Sig_transdc_His_kin-like_C"/>
</dbReference>
<dbReference type="CDD" id="cd00130">
    <property type="entry name" value="PAS"/>
    <property type="match status" value="1"/>
</dbReference>
<keyword evidence="13" id="KW-0902">Two-component regulatory system</keyword>
<dbReference type="InterPro" id="IPR003660">
    <property type="entry name" value="HAMP_dom"/>
</dbReference>
<dbReference type="InterPro" id="IPR050351">
    <property type="entry name" value="BphY/WalK/GraS-like"/>
</dbReference>
<dbReference type="SUPFAM" id="SSF55785">
    <property type="entry name" value="PYP-like sensor domain (PAS domain)"/>
    <property type="match status" value="1"/>
</dbReference>
<dbReference type="InterPro" id="IPR000014">
    <property type="entry name" value="PAS"/>
</dbReference>
<dbReference type="GO" id="GO:0000155">
    <property type="term" value="F:phosphorelay sensor kinase activity"/>
    <property type="evidence" value="ECO:0007669"/>
    <property type="project" value="InterPro"/>
</dbReference>
<evidence type="ECO:0000256" key="13">
    <source>
        <dbReference type="ARBA" id="ARBA00023012"/>
    </source>
</evidence>
<dbReference type="InterPro" id="IPR036097">
    <property type="entry name" value="HisK_dim/P_sf"/>
</dbReference>
<comment type="subcellular location">
    <subcellularLocation>
        <location evidence="3">Cell membrane</location>
    </subcellularLocation>
    <subcellularLocation>
        <location evidence="2">Membrane</location>
        <topology evidence="2">Multi-pass membrane protein</topology>
    </subcellularLocation>
</comment>
<feature type="transmembrane region" description="Helical" evidence="15">
    <location>
        <begin position="163"/>
        <end position="183"/>
    </location>
</feature>
<dbReference type="CDD" id="cd00075">
    <property type="entry name" value="HATPase"/>
    <property type="match status" value="1"/>
</dbReference>
<dbReference type="PANTHER" id="PTHR42878:SF7">
    <property type="entry name" value="SENSOR HISTIDINE KINASE GLRK"/>
    <property type="match status" value="1"/>
</dbReference>
<keyword evidence="11" id="KW-0067">ATP-binding</keyword>
<gene>
    <name evidence="18" type="ORF">DESPIGER_1436</name>
</gene>
<evidence type="ECO:0000256" key="3">
    <source>
        <dbReference type="ARBA" id="ARBA00004236"/>
    </source>
</evidence>
<name>A0A1K1LEZ0_9BACT</name>
<sequence length="600" mass="65708">MTGMFRSFRARIFWAILLVAAVAAGLSLWLTREWLEERQLDEARTGLLREARVAGELMLRGENDLAALTRVLDLPDLRLSLLDADGRVLAETGGVSPEGMDNHGDRPEVVQARSGGEGYSLRASGTLHRNFAYAARRLPDGRVLRLALPLDSVNLLIQKRLHVFAPMILLAVVLAVVLAAFISGAMRRSLGQMVDVVSAISRGRLQRRLRRLPGTEFAPLAEAVNRMADSIGEQVRIASDKTAQLESVLNTMSDGVLVLGPQGRIRRCNGAFARLFPQVTDMAGSPVIEVIPSPELQDAVDALLRSAQVARTASGSGDEDLDVPRSLRQVQLHLGGRAFSVLISLPVLADARLGAVLVFRDISDLMQLERIRSDFVANVSHELRTPLTAIQGYAETLLSMDSPEQAQHFAAIIYRHSCSLARMLEDLLVLARLEGQGGALELCPTECAATLEEAGSLCQSRLQERSLRLEGHLEELPLVLADDRLLTLVFRNLLENACRYAEEGTAIRVTGRVEGDDVVIRVVDDGATIPADDLPRIFERFYQVERHRGQNSTGLGLAICKHVIERHGGRIWAESPAEDGSTAIIFTLRRADAPRTPAQE</sequence>